<dbReference type="AlphaFoldDB" id="F2NIV5"/>
<dbReference type="GO" id="GO:0046872">
    <property type="term" value="F:metal ion binding"/>
    <property type="evidence" value="ECO:0007669"/>
    <property type="project" value="InterPro"/>
</dbReference>
<dbReference type="Pfam" id="PF02583">
    <property type="entry name" value="Trns_repr_metal"/>
    <property type="match status" value="1"/>
</dbReference>
<dbReference type="GO" id="GO:0003677">
    <property type="term" value="F:DNA binding"/>
    <property type="evidence" value="ECO:0007669"/>
    <property type="project" value="InterPro"/>
</dbReference>
<dbReference type="RefSeq" id="WP_013707758.1">
    <property type="nucleotide sequence ID" value="NC_015388.1"/>
</dbReference>
<sequence length="91" mass="10025">MALCGDDHPKLIARINRIEGQIRGLKKMVEENQDCMQVLKQIAAAGGALRSLGAIILEDHLKGCVANAIRNQDHESELIAEVVDIFNKFSK</sequence>
<proteinExistence type="inferred from homology"/>
<evidence type="ECO:0000313" key="3">
    <source>
        <dbReference type="Proteomes" id="UP000000483"/>
    </source>
</evidence>
<dbReference type="EMBL" id="CP002629">
    <property type="protein sequence ID" value="AEB10649.1"/>
    <property type="molecule type" value="Genomic_DNA"/>
</dbReference>
<dbReference type="KEGG" id="dao:Desac_2849"/>
<dbReference type="eggNOG" id="COG1937">
    <property type="taxonomic scope" value="Bacteria"/>
</dbReference>
<dbReference type="GO" id="GO:0045892">
    <property type="term" value="P:negative regulation of DNA-templated transcription"/>
    <property type="evidence" value="ECO:0007669"/>
    <property type="project" value="UniProtKB-ARBA"/>
</dbReference>
<reference evidence="3" key="2">
    <citation type="submission" date="2011-03" db="EMBL/GenBank/DDBJ databases">
        <title>The complete genome of Desulfobacca acetoxidans DSM 11109.</title>
        <authorList>
            <consortium name="US DOE Joint Genome Institute (JGI-PGF)"/>
            <person name="Lucas S."/>
            <person name="Copeland A."/>
            <person name="Lapidus A."/>
            <person name="Bruce D."/>
            <person name="Goodwin L."/>
            <person name="Pitluck S."/>
            <person name="Peters L."/>
            <person name="Kyrpides N."/>
            <person name="Mavromatis K."/>
            <person name="Ivanova N."/>
            <person name="Ovchinnikova G."/>
            <person name="Teshima H."/>
            <person name="Detter J.C."/>
            <person name="Han C."/>
            <person name="Land M."/>
            <person name="Hauser L."/>
            <person name="Markowitz V."/>
            <person name="Cheng J.-F."/>
            <person name="Hugenholtz P."/>
            <person name="Woyke T."/>
            <person name="Wu D."/>
            <person name="Spring S."/>
            <person name="Schueler E."/>
            <person name="Brambilla E."/>
            <person name="Klenk H.-P."/>
            <person name="Eisen J.A."/>
        </authorList>
    </citation>
    <scope>NUCLEOTIDE SEQUENCE [LARGE SCALE GENOMIC DNA]</scope>
    <source>
        <strain evidence="3">ATCC 700848 / DSM 11109 / ASRB2</strain>
    </source>
</reference>
<organism evidence="2 3">
    <name type="scientific">Desulfobacca acetoxidans (strain ATCC 700848 / DSM 11109 / ASRB2)</name>
    <dbReference type="NCBI Taxonomy" id="880072"/>
    <lineage>
        <taxon>Bacteria</taxon>
        <taxon>Pseudomonadati</taxon>
        <taxon>Thermodesulfobacteriota</taxon>
        <taxon>Desulfobaccia</taxon>
        <taxon>Desulfobaccales</taxon>
        <taxon>Desulfobaccaceae</taxon>
        <taxon>Desulfobacca</taxon>
    </lineage>
</organism>
<reference evidence="2 3" key="1">
    <citation type="journal article" date="2011" name="Stand. Genomic Sci.">
        <title>Complete genome sequence of the acetate-degrading sulfate reducer Desulfobacca acetoxidans type strain (ASRB2).</title>
        <authorList>
            <person name="Goker M."/>
            <person name="Teshima H."/>
            <person name="Lapidus A."/>
            <person name="Nolan M."/>
            <person name="Lucas S."/>
            <person name="Hammon N."/>
            <person name="Deshpande S."/>
            <person name="Cheng J.F."/>
            <person name="Tapia R."/>
            <person name="Han C."/>
            <person name="Goodwin L."/>
            <person name="Pitluck S."/>
            <person name="Huntemann M."/>
            <person name="Liolios K."/>
            <person name="Ivanova N."/>
            <person name="Pagani I."/>
            <person name="Mavromatis K."/>
            <person name="Ovchinikova G."/>
            <person name="Pati A."/>
            <person name="Chen A."/>
            <person name="Palaniappan K."/>
            <person name="Land M."/>
            <person name="Hauser L."/>
            <person name="Brambilla E.M."/>
            <person name="Rohde M."/>
            <person name="Spring S."/>
            <person name="Detter J.C."/>
            <person name="Woyke T."/>
            <person name="Bristow J."/>
            <person name="Eisen J.A."/>
            <person name="Markowitz V."/>
            <person name="Hugenholtz P."/>
            <person name="Kyrpides N.C."/>
            <person name="Klenk H.P."/>
        </authorList>
    </citation>
    <scope>NUCLEOTIDE SEQUENCE [LARGE SCALE GENOMIC DNA]</scope>
    <source>
        <strain evidence="3">ATCC 700848 / DSM 11109 / ASRB2</strain>
    </source>
</reference>
<dbReference type="HOGENOM" id="CLU_130332_2_3_7"/>
<evidence type="ECO:0000313" key="2">
    <source>
        <dbReference type="EMBL" id="AEB10649.1"/>
    </source>
</evidence>
<dbReference type="Gene3D" id="1.20.58.1000">
    <property type="entry name" value="Metal-sensitive repressor, helix protomer"/>
    <property type="match status" value="1"/>
</dbReference>
<protein>
    <recommendedName>
        <fullName evidence="4">Metal-sensitive transcriptional regulator</fullName>
    </recommendedName>
</protein>
<dbReference type="OrthoDB" id="9811244at2"/>
<accession>F2NIV5</accession>
<dbReference type="STRING" id="880072.Desac_2849"/>
<comment type="similarity">
    <text evidence="1">Belongs to the FrmR/RcnR family.</text>
</comment>
<name>F2NIV5_DESAR</name>
<dbReference type="PANTHER" id="PTHR33677">
    <property type="entry name" value="TRANSCRIPTIONAL REPRESSOR FRMR-RELATED"/>
    <property type="match status" value="1"/>
</dbReference>
<evidence type="ECO:0000256" key="1">
    <source>
        <dbReference type="ARBA" id="ARBA00005260"/>
    </source>
</evidence>
<evidence type="ECO:0008006" key="4">
    <source>
        <dbReference type="Google" id="ProtNLM"/>
    </source>
</evidence>
<dbReference type="Proteomes" id="UP000000483">
    <property type="component" value="Chromosome"/>
</dbReference>
<keyword evidence="3" id="KW-1185">Reference proteome</keyword>
<gene>
    <name evidence="2" type="ordered locus">Desac_2849</name>
</gene>
<dbReference type="InterPro" id="IPR003735">
    <property type="entry name" value="Metal_Tscrpt_repr"/>
</dbReference>
<dbReference type="InterPro" id="IPR038390">
    <property type="entry name" value="Metal_Tscrpt_repr_sf"/>
</dbReference>
<dbReference type="CDD" id="cd10148">
    <property type="entry name" value="CsoR-like_DUF156"/>
    <property type="match status" value="1"/>
</dbReference>